<dbReference type="AlphaFoldDB" id="A0A0K6IPF1"/>
<evidence type="ECO:0000313" key="3">
    <source>
        <dbReference type="Proteomes" id="UP000182108"/>
    </source>
</evidence>
<dbReference type="EMBL" id="CYHH01000001">
    <property type="protein sequence ID" value="CUB04978.1"/>
    <property type="molecule type" value="Genomic_DNA"/>
</dbReference>
<dbReference type="InterPro" id="IPR026265">
    <property type="entry name" value="LptC"/>
</dbReference>
<evidence type="ECO:0000256" key="1">
    <source>
        <dbReference type="SAM" id="MobiDB-lite"/>
    </source>
</evidence>
<feature type="compositionally biased region" description="Low complexity" evidence="1">
    <location>
        <begin position="217"/>
        <end position="227"/>
    </location>
</feature>
<dbReference type="RefSeq" id="WP_055422539.1">
    <property type="nucleotide sequence ID" value="NZ_CYHH01000001.1"/>
</dbReference>
<dbReference type="GO" id="GO:0005886">
    <property type="term" value="C:plasma membrane"/>
    <property type="evidence" value="ECO:0007669"/>
    <property type="project" value="InterPro"/>
</dbReference>
<gene>
    <name evidence="2" type="ORF">Ga0061068_101152</name>
</gene>
<organism evidence="2 3">
    <name type="scientific">Tepidiphilus thermophilus</name>
    <dbReference type="NCBI Taxonomy" id="876478"/>
    <lineage>
        <taxon>Bacteria</taxon>
        <taxon>Pseudomonadati</taxon>
        <taxon>Pseudomonadota</taxon>
        <taxon>Hydrogenophilia</taxon>
        <taxon>Hydrogenophilales</taxon>
        <taxon>Hydrogenophilaceae</taxon>
        <taxon>Tepidiphilus</taxon>
    </lineage>
</organism>
<dbReference type="Gene3D" id="2.60.450.10">
    <property type="entry name" value="Lipopolysaccharide (LPS) transport protein A like domain"/>
    <property type="match status" value="1"/>
</dbReference>
<feature type="region of interest" description="Disordered" evidence="1">
    <location>
        <begin position="184"/>
        <end position="227"/>
    </location>
</feature>
<accession>A0A0K6IPF1</accession>
<proteinExistence type="predicted"/>
<reference evidence="3" key="1">
    <citation type="submission" date="2015-08" db="EMBL/GenBank/DDBJ databases">
        <authorList>
            <person name="Babu N.S."/>
            <person name="Beckwith C.J."/>
            <person name="Beseler K.G."/>
            <person name="Brison A."/>
            <person name="Carone J.V."/>
            <person name="Caskin T.P."/>
            <person name="Diamond M."/>
            <person name="Durham M.E."/>
            <person name="Foxe J.M."/>
            <person name="Go M."/>
            <person name="Henderson B.A."/>
            <person name="Jones I.B."/>
            <person name="McGettigan J.A."/>
            <person name="Micheletti S.J."/>
            <person name="Nasrallah M.E."/>
            <person name="Ortiz D."/>
            <person name="Piller C.R."/>
            <person name="Privatt S.R."/>
            <person name="Schneider S.L."/>
            <person name="Sharp S."/>
            <person name="Smith T.C."/>
            <person name="Stanton J.D."/>
            <person name="Ullery H.E."/>
            <person name="Wilson R.J."/>
            <person name="Serrano M.G."/>
            <person name="Buck G."/>
            <person name="Lee V."/>
            <person name="Wang Y."/>
            <person name="Carvalho R."/>
            <person name="Voegtly L."/>
            <person name="Shi R."/>
            <person name="Duckworth R."/>
            <person name="Johnson A."/>
            <person name="Loviza R."/>
            <person name="Walstead R."/>
            <person name="Shah Z."/>
            <person name="Kiflezghi M."/>
            <person name="Wade K."/>
            <person name="Ball S.L."/>
            <person name="Bradley K.W."/>
            <person name="Asai D.J."/>
            <person name="Bowman C.A."/>
            <person name="Russell D.A."/>
            <person name="Pope W.H."/>
            <person name="Jacobs-Sera D."/>
            <person name="Hendrix R.W."/>
            <person name="Hatfull G.F."/>
        </authorList>
    </citation>
    <scope>NUCLEOTIDE SEQUENCE [LARGE SCALE GENOMIC DNA]</scope>
    <source>
        <strain evidence="3">JCM 19170</strain>
    </source>
</reference>
<dbReference type="Proteomes" id="UP000182108">
    <property type="component" value="Unassembled WGS sequence"/>
</dbReference>
<dbReference type="Pfam" id="PF06835">
    <property type="entry name" value="LptC"/>
    <property type="match status" value="1"/>
</dbReference>
<feature type="compositionally biased region" description="Low complexity" evidence="1">
    <location>
        <begin position="189"/>
        <end position="210"/>
    </location>
</feature>
<protein>
    <submittedName>
        <fullName evidence="2">Lipopolysaccharide export system protein LptC</fullName>
    </submittedName>
</protein>
<name>A0A0K6IPF1_9PROT</name>
<dbReference type="NCBIfam" id="TIGR04409">
    <property type="entry name" value="LptC_YrbK"/>
    <property type="match status" value="1"/>
</dbReference>
<dbReference type="OrthoDB" id="5298112at2"/>
<keyword evidence="3" id="KW-1185">Reference proteome</keyword>
<sequence>MTLLRPTVLLPLLFATLVAAFSFWLERRVNLLTQSPPVEPAGEIDLVSGELAVDVYSDTGLPMHHIEADHAIHYLAGDRTALERPRVTSLREDVRFTGRAQRADVFDHGERIEAFGDVLVTRLLDGAETRYEGQMLVWWPDDGRARSDLPVVITRGERRATGDRMEAEDHLAKITLIGNAHVHWPPEPKTAANALAPAKPAAGKTTAPTPRAKPDSRQPAPRRSPSR</sequence>
<evidence type="ECO:0000313" key="2">
    <source>
        <dbReference type="EMBL" id="CUB04978.1"/>
    </source>
</evidence>
<dbReference type="InterPro" id="IPR010664">
    <property type="entry name" value="LipoPS_assembly_LptC-rel"/>
</dbReference>
<dbReference type="GO" id="GO:0015221">
    <property type="term" value="F:lipopolysaccharide transmembrane transporter activity"/>
    <property type="evidence" value="ECO:0007669"/>
    <property type="project" value="InterPro"/>
</dbReference>